<accession>A0AAV0DCF2</accession>
<evidence type="ECO:0000313" key="1">
    <source>
        <dbReference type="EMBL" id="CAH9095139.1"/>
    </source>
</evidence>
<gene>
    <name evidence="1" type="ORF">CEPIT_LOCUS13159</name>
</gene>
<name>A0AAV0DCF2_9ASTE</name>
<dbReference type="Proteomes" id="UP001152523">
    <property type="component" value="Unassembled WGS sequence"/>
</dbReference>
<comment type="caution">
    <text evidence="1">The sequence shown here is derived from an EMBL/GenBank/DDBJ whole genome shotgun (WGS) entry which is preliminary data.</text>
</comment>
<organism evidence="1 2">
    <name type="scientific">Cuscuta epithymum</name>
    <dbReference type="NCBI Taxonomy" id="186058"/>
    <lineage>
        <taxon>Eukaryota</taxon>
        <taxon>Viridiplantae</taxon>
        <taxon>Streptophyta</taxon>
        <taxon>Embryophyta</taxon>
        <taxon>Tracheophyta</taxon>
        <taxon>Spermatophyta</taxon>
        <taxon>Magnoliopsida</taxon>
        <taxon>eudicotyledons</taxon>
        <taxon>Gunneridae</taxon>
        <taxon>Pentapetalae</taxon>
        <taxon>asterids</taxon>
        <taxon>lamiids</taxon>
        <taxon>Solanales</taxon>
        <taxon>Convolvulaceae</taxon>
        <taxon>Cuscuteae</taxon>
        <taxon>Cuscuta</taxon>
        <taxon>Cuscuta subgen. Cuscuta</taxon>
    </lineage>
</organism>
<keyword evidence="2" id="KW-1185">Reference proteome</keyword>
<protein>
    <submittedName>
        <fullName evidence="1">Uncharacterized protein</fullName>
    </submittedName>
</protein>
<proteinExistence type="predicted"/>
<sequence length="106" mass="12596">MVIKALKGVQRPPFHLLHAIDQVTTILVMRVYRGYVQCFETRNVSVWYKERAGSIWKTKTYGNHSAVQRKSPFPQNIHIRETPPSKNLQPHRPVSRIWFYFRQGYI</sequence>
<evidence type="ECO:0000313" key="2">
    <source>
        <dbReference type="Proteomes" id="UP001152523"/>
    </source>
</evidence>
<dbReference type="AlphaFoldDB" id="A0AAV0DCF2"/>
<dbReference type="EMBL" id="CAMAPF010000084">
    <property type="protein sequence ID" value="CAH9095139.1"/>
    <property type="molecule type" value="Genomic_DNA"/>
</dbReference>
<reference evidence="1" key="1">
    <citation type="submission" date="2022-07" db="EMBL/GenBank/DDBJ databases">
        <authorList>
            <person name="Macas J."/>
            <person name="Novak P."/>
            <person name="Neumann P."/>
        </authorList>
    </citation>
    <scope>NUCLEOTIDE SEQUENCE</scope>
</reference>